<dbReference type="PROSITE" id="PS51186">
    <property type="entry name" value="GNAT"/>
    <property type="match status" value="1"/>
</dbReference>
<dbReference type="Pfam" id="PF00583">
    <property type="entry name" value="Acetyltransf_1"/>
    <property type="match status" value="1"/>
</dbReference>
<dbReference type="Gene3D" id="3.40.630.30">
    <property type="match status" value="1"/>
</dbReference>
<feature type="domain" description="N-acetyltransferase" evidence="1">
    <location>
        <begin position="33"/>
        <end position="195"/>
    </location>
</feature>
<dbReference type="EMBL" id="HACG01022344">
    <property type="protein sequence ID" value="CEK69209.1"/>
    <property type="molecule type" value="Transcribed_RNA"/>
</dbReference>
<name>A0A0B6ZKP1_9EUPU</name>
<dbReference type="AlphaFoldDB" id="A0A0B6ZKP1"/>
<protein>
    <recommendedName>
        <fullName evidence="1">N-acetyltransferase domain-containing protein</fullName>
    </recommendedName>
</protein>
<evidence type="ECO:0000259" key="1">
    <source>
        <dbReference type="PROSITE" id="PS51186"/>
    </source>
</evidence>
<organism evidence="2">
    <name type="scientific">Arion vulgaris</name>
    <dbReference type="NCBI Taxonomy" id="1028688"/>
    <lineage>
        <taxon>Eukaryota</taxon>
        <taxon>Metazoa</taxon>
        <taxon>Spiralia</taxon>
        <taxon>Lophotrochozoa</taxon>
        <taxon>Mollusca</taxon>
        <taxon>Gastropoda</taxon>
        <taxon>Heterobranchia</taxon>
        <taxon>Euthyneura</taxon>
        <taxon>Panpulmonata</taxon>
        <taxon>Eupulmonata</taxon>
        <taxon>Stylommatophora</taxon>
        <taxon>Helicina</taxon>
        <taxon>Arionoidea</taxon>
        <taxon>Arionidae</taxon>
        <taxon>Arion</taxon>
    </lineage>
</organism>
<dbReference type="GO" id="GO:0016747">
    <property type="term" value="F:acyltransferase activity, transferring groups other than amino-acyl groups"/>
    <property type="evidence" value="ECO:0007669"/>
    <property type="project" value="InterPro"/>
</dbReference>
<evidence type="ECO:0000313" key="2">
    <source>
        <dbReference type="EMBL" id="CEK69209.1"/>
    </source>
</evidence>
<dbReference type="InterPro" id="IPR000182">
    <property type="entry name" value="GNAT_dom"/>
</dbReference>
<reference evidence="2" key="1">
    <citation type="submission" date="2014-12" db="EMBL/GenBank/DDBJ databases">
        <title>Insight into the proteome of Arion vulgaris.</title>
        <authorList>
            <person name="Aradska J."/>
            <person name="Bulat T."/>
            <person name="Smidak R."/>
            <person name="Sarate P."/>
            <person name="Gangsoo J."/>
            <person name="Sialana F."/>
            <person name="Bilban M."/>
            <person name="Lubec G."/>
        </authorList>
    </citation>
    <scope>NUCLEOTIDE SEQUENCE</scope>
    <source>
        <tissue evidence="2">Skin</tissue>
    </source>
</reference>
<dbReference type="SUPFAM" id="SSF55729">
    <property type="entry name" value="Acyl-CoA N-acyltransferases (Nat)"/>
    <property type="match status" value="1"/>
</dbReference>
<accession>A0A0B6ZKP1</accession>
<sequence length="208" mass="23322">MLIDTIGKLTNLKHFDNVMHLPLHCTLPNGSQVVIDSMSDSHITDMYELISMAAINGTGYGVDEYPTEKDFRNEIKDGHNFFVYNKGCGKMIAAFSLINSMYYRGTDCTFADPIIIVKKSQRGKGIGEFIFRHIVIFSKRLGYMGIYIDTFSNNVAMTKIIERSPGFQRVGYLPVGGKMPDGTIVGTNLYFKDLTNSSEESVSWALQE</sequence>
<proteinExistence type="predicted"/>
<dbReference type="InterPro" id="IPR016181">
    <property type="entry name" value="Acyl_CoA_acyltransferase"/>
</dbReference>
<gene>
    <name evidence="2" type="primary">ORF69365</name>
</gene>